<dbReference type="AlphaFoldDB" id="A0A1R1XPB5"/>
<protein>
    <submittedName>
        <fullName evidence="1">Uncharacterized protein</fullName>
    </submittedName>
</protein>
<sequence>MKPGWGYQLRAGAADQIYELETAKFLNGIRVAISLILSGINDLPAPLNLFPVCIYHFAFCEFSNLAIIF</sequence>
<accession>A0A1R1XPB5</accession>
<dbReference type="EMBL" id="LSSM01003880">
    <property type="protein sequence ID" value="OMJ16484.1"/>
    <property type="molecule type" value="Genomic_DNA"/>
</dbReference>
<gene>
    <name evidence="1" type="ORF">AYI69_g7829</name>
</gene>
<evidence type="ECO:0000313" key="1">
    <source>
        <dbReference type="EMBL" id="OMJ16484.1"/>
    </source>
</evidence>
<reference evidence="2" key="1">
    <citation type="submission" date="2017-01" db="EMBL/GenBank/DDBJ databases">
        <authorList>
            <person name="Wang Y."/>
            <person name="White M."/>
            <person name="Kvist S."/>
            <person name="Moncalvo J.-M."/>
        </authorList>
    </citation>
    <scope>NUCLEOTIDE SEQUENCE [LARGE SCALE GENOMIC DNA]</scope>
    <source>
        <strain evidence="2">ID-206-W2</strain>
    </source>
</reference>
<keyword evidence="2" id="KW-1185">Reference proteome</keyword>
<evidence type="ECO:0000313" key="2">
    <source>
        <dbReference type="Proteomes" id="UP000187429"/>
    </source>
</evidence>
<proteinExistence type="predicted"/>
<dbReference type="OrthoDB" id="10575524at2759"/>
<dbReference type="Proteomes" id="UP000187429">
    <property type="component" value="Unassembled WGS sequence"/>
</dbReference>
<comment type="caution">
    <text evidence="1">The sequence shown here is derived from an EMBL/GenBank/DDBJ whole genome shotgun (WGS) entry which is preliminary data.</text>
</comment>
<name>A0A1R1XPB5_9FUNG</name>
<organism evidence="1 2">
    <name type="scientific">Smittium culicis</name>
    <dbReference type="NCBI Taxonomy" id="133412"/>
    <lineage>
        <taxon>Eukaryota</taxon>
        <taxon>Fungi</taxon>
        <taxon>Fungi incertae sedis</taxon>
        <taxon>Zoopagomycota</taxon>
        <taxon>Kickxellomycotina</taxon>
        <taxon>Harpellomycetes</taxon>
        <taxon>Harpellales</taxon>
        <taxon>Legeriomycetaceae</taxon>
        <taxon>Smittium</taxon>
    </lineage>
</organism>